<sequence>LLLTMQNGHLAQVKVDKMLCLVSDVAAKVPPNDAVPGWVVLLVKLLKNTDKRKGLLAIIFNAKNTIHCVLLHVLRHVRVLDHCFSVSHGSGCLCGWGWGPYTPGPNPPYFQRRKPLCAAALIASMKTFTWTLCFYVTSSPNCGISFAYICCET</sequence>
<accession>A0A3Q2GNE4</accession>
<evidence type="ECO:0000313" key="2">
    <source>
        <dbReference type="Proteomes" id="UP000265020"/>
    </source>
</evidence>
<name>A0A3Q2GNE4_CYPVA</name>
<proteinExistence type="predicted"/>
<dbReference type="PANTHER" id="PTHR48424:SF3">
    <property type="entry name" value="DYNEIN LIGHT CHAIN-RELATED"/>
    <property type="match status" value="1"/>
</dbReference>
<evidence type="ECO:0000313" key="1">
    <source>
        <dbReference type="Ensembl" id="ENSCVAP00000030205.1"/>
    </source>
</evidence>
<reference evidence="1" key="2">
    <citation type="submission" date="2025-09" db="UniProtKB">
        <authorList>
            <consortium name="Ensembl"/>
        </authorList>
    </citation>
    <scope>IDENTIFICATION</scope>
</reference>
<dbReference type="AlphaFoldDB" id="A0A3Q2GNE4"/>
<dbReference type="Proteomes" id="UP000265020">
    <property type="component" value="Unassembled WGS sequence"/>
</dbReference>
<keyword evidence="2" id="KW-1185">Reference proteome</keyword>
<dbReference type="STRING" id="28743.ENSCVAP00000030205"/>
<protein>
    <submittedName>
        <fullName evidence="1">Uncharacterized protein</fullName>
    </submittedName>
</protein>
<dbReference type="GeneTree" id="ENSGT01150000290214"/>
<organism evidence="1 2">
    <name type="scientific">Cyprinodon variegatus</name>
    <name type="common">Sheepshead minnow</name>
    <dbReference type="NCBI Taxonomy" id="28743"/>
    <lineage>
        <taxon>Eukaryota</taxon>
        <taxon>Metazoa</taxon>
        <taxon>Chordata</taxon>
        <taxon>Craniata</taxon>
        <taxon>Vertebrata</taxon>
        <taxon>Euteleostomi</taxon>
        <taxon>Actinopterygii</taxon>
        <taxon>Neopterygii</taxon>
        <taxon>Teleostei</taxon>
        <taxon>Neoteleostei</taxon>
        <taxon>Acanthomorphata</taxon>
        <taxon>Ovalentaria</taxon>
        <taxon>Atherinomorphae</taxon>
        <taxon>Cyprinodontiformes</taxon>
        <taxon>Cyprinodontidae</taxon>
        <taxon>Cyprinodon</taxon>
    </lineage>
</organism>
<reference evidence="1" key="1">
    <citation type="submission" date="2025-08" db="UniProtKB">
        <authorList>
            <consortium name="Ensembl"/>
        </authorList>
    </citation>
    <scope>IDENTIFICATION</scope>
</reference>
<dbReference type="PANTHER" id="PTHR48424">
    <property type="entry name" value="DYNEIN LIGHT CHAIN-RELATED"/>
    <property type="match status" value="1"/>
</dbReference>
<dbReference type="Ensembl" id="ENSCVAT00000023895.1">
    <property type="protein sequence ID" value="ENSCVAP00000030205.1"/>
    <property type="gene ID" value="ENSCVAG00000018580.1"/>
</dbReference>